<evidence type="ECO:0000313" key="2">
    <source>
        <dbReference type="EMBL" id="KAK4539948.1"/>
    </source>
</evidence>
<comment type="caution">
    <text evidence="2">The sequence shown here is derived from an EMBL/GenBank/DDBJ whole genome shotgun (WGS) entry which is preliminary data.</text>
</comment>
<evidence type="ECO:0000256" key="1">
    <source>
        <dbReference type="SAM" id="MobiDB-lite"/>
    </source>
</evidence>
<evidence type="ECO:0000313" key="3">
    <source>
        <dbReference type="Proteomes" id="UP001324427"/>
    </source>
</evidence>
<accession>A0AAV9J5D1</accession>
<name>A0AAV9J5D1_9PEZI</name>
<dbReference type="AlphaFoldDB" id="A0AAV9J5D1"/>
<protein>
    <submittedName>
        <fullName evidence="2">Uncharacterized protein</fullName>
    </submittedName>
</protein>
<dbReference type="Proteomes" id="UP001324427">
    <property type="component" value="Unassembled WGS sequence"/>
</dbReference>
<feature type="region of interest" description="Disordered" evidence="1">
    <location>
        <begin position="34"/>
        <end position="59"/>
    </location>
</feature>
<gene>
    <name evidence="2" type="ORF">LTR36_009918</name>
</gene>
<keyword evidence="3" id="KW-1185">Reference proteome</keyword>
<reference evidence="2 3" key="1">
    <citation type="submission" date="2021-11" db="EMBL/GenBank/DDBJ databases">
        <title>Black yeast isolated from Biological Soil Crust.</title>
        <authorList>
            <person name="Kurbessoian T."/>
        </authorList>
    </citation>
    <scope>NUCLEOTIDE SEQUENCE [LARGE SCALE GENOMIC DNA]</scope>
    <source>
        <strain evidence="2 3">CCFEE 5522</strain>
    </source>
</reference>
<organism evidence="2 3">
    <name type="scientific">Oleoguttula mirabilis</name>
    <dbReference type="NCBI Taxonomy" id="1507867"/>
    <lineage>
        <taxon>Eukaryota</taxon>
        <taxon>Fungi</taxon>
        <taxon>Dikarya</taxon>
        <taxon>Ascomycota</taxon>
        <taxon>Pezizomycotina</taxon>
        <taxon>Dothideomycetes</taxon>
        <taxon>Dothideomycetidae</taxon>
        <taxon>Mycosphaerellales</taxon>
        <taxon>Teratosphaeriaceae</taxon>
        <taxon>Oleoguttula</taxon>
    </lineage>
</organism>
<sequence length="59" mass="6766">MLADPEELRPYRREILKLYPGFINYPVWDDLSKPLRSGDEEQAAGAAPMSDLHHDVDEP</sequence>
<proteinExistence type="predicted"/>
<dbReference type="EMBL" id="JAVFHQ010000078">
    <property type="protein sequence ID" value="KAK4539948.1"/>
    <property type="molecule type" value="Genomic_DNA"/>
</dbReference>